<accession>A0A0C9WPY2</accession>
<feature type="region of interest" description="Disordered" evidence="1">
    <location>
        <begin position="810"/>
        <end position="831"/>
    </location>
</feature>
<dbReference type="PROSITE" id="PS50181">
    <property type="entry name" value="FBOX"/>
    <property type="match status" value="2"/>
</dbReference>
<dbReference type="HOGENOM" id="CLU_280066_0_0_1"/>
<dbReference type="InterPro" id="IPR036047">
    <property type="entry name" value="F-box-like_dom_sf"/>
</dbReference>
<evidence type="ECO:0000313" key="4">
    <source>
        <dbReference type="Proteomes" id="UP000054477"/>
    </source>
</evidence>
<proteinExistence type="predicted"/>
<keyword evidence="4" id="KW-1185">Reference proteome</keyword>
<reference evidence="3 4" key="1">
    <citation type="submission" date="2014-04" db="EMBL/GenBank/DDBJ databases">
        <authorList>
            <consortium name="DOE Joint Genome Institute"/>
            <person name="Kuo A."/>
            <person name="Kohler A."/>
            <person name="Nagy L.G."/>
            <person name="Floudas D."/>
            <person name="Copeland A."/>
            <person name="Barry K.W."/>
            <person name="Cichocki N."/>
            <person name="Veneault-Fourrey C."/>
            <person name="LaButti K."/>
            <person name="Lindquist E.A."/>
            <person name="Lipzen A."/>
            <person name="Lundell T."/>
            <person name="Morin E."/>
            <person name="Murat C."/>
            <person name="Sun H."/>
            <person name="Tunlid A."/>
            <person name="Henrissat B."/>
            <person name="Grigoriev I.V."/>
            <person name="Hibbett D.S."/>
            <person name="Martin F."/>
            <person name="Nordberg H.P."/>
            <person name="Cantor M.N."/>
            <person name="Hua S.X."/>
        </authorList>
    </citation>
    <scope>NUCLEOTIDE SEQUENCE [LARGE SCALE GENOMIC DNA]</scope>
    <source>
        <strain evidence="3 4">LaAM-08-1</strain>
    </source>
</reference>
<reference evidence="4" key="2">
    <citation type="submission" date="2015-01" db="EMBL/GenBank/DDBJ databases">
        <title>Evolutionary Origins and Diversification of the Mycorrhizal Mutualists.</title>
        <authorList>
            <consortium name="DOE Joint Genome Institute"/>
            <consortium name="Mycorrhizal Genomics Consortium"/>
            <person name="Kohler A."/>
            <person name="Kuo A."/>
            <person name="Nagy L.G."/>
            <person name="Floudas D."/>
            <person name="Copeland A."/>
            <person name="Barry K.W."/>
            <person name="Cichocki N."/>
            <person name="Veneault-Fourrey C."/>
            <person name="LaButti K."/>
            <person name="Lindquist E.A."/>
            <person name="Lipzen A."/>
            <person name="Lundell T."/>
            <person name="Morin E."/>
            <person name="Murat C."/>
            <person name="Riley R."/>
            <person name="Ohm R."/>
            <person name="Sun H."/>
            <person name="Tunlid A."/>
            <person name="Henrissat B."/>
            <person name="Grigoriev I.V."/>
            <person name="Hibbett D.S."/>
            <person name="Martin F."/>
        </authorList>
    </citation>
    <scope>NUCLEOTIDE SEQUENCE [LARGE SCALE GENOMIC DNA]</scope>
    <source>
        <strain evidence="4">LaAM-08-1</strain>
    </source>
</reference>
<feature type="domain" description="F-box" evidence="2">
    <location>
        <begin position="574"/>
        <end position="619"/>
    </location>
</feature>
<sequence>MDTPSKLTDLPNELLALIFEYLDSDSLFWLSMTCRVLHYVALPAFFEQNDVKEPASGWVVVYEAPRKTLQALRMALFVANLDQIHYYFNPGLDRLLGEVRDLRGLVARLPSVDLLKLHFSMLDSWLDSSLPTDEGLDADVWRKEFGSMLDQFLMKGCKKLHVTGGSRVWTTYRYPQETMKPSMPLATDVKQQRSRLASSLQLLKARGEKLAFRTFFGALKRKFTSLFSNAAPPLSVTAIPQSVSSDSGIKPSLHEFYLHSEMLLQTPFLKWTLSTLQLNGECITTLSFKCTGIISETWSDFFTVLTFPSLSEFEITSDLIVRPQGPEFACIKSFLTRHPSITLLHLRGLLIPSTFPPAQESILPNLVKLTAHPAYVGWLLSSPNPSPCLGSITISSEYRDFDYAHFDDALVSIARNAGQVELGIRFSSENGADAWLQDHVNIGCKASAVFQLVEIKNLTIRSYWFVEFSERTLEILPEFLALFPRLEHVRFIEQPEGNEQVMMAGGFMVFRTISASLAMLSSSSPPTLLPLNHLFLMRASKMSRVVRFINPIRVRRLRLLCRRSHLCESTMDTPPKLTNLPNELLGLIIEYLDSDSLFWLSMTCRVLHYVALPAFFQQNEVKEPASGWVVVYKAPRKTLQALRMALFVANLDKIYYHFNHGLDRLLGEVRDLHGLVARLPSVDQVRLRFSVFDRWLDRSPPTDERLDVDVWRKEFGSMLDQFMMKGCKKLHITGGSRIWTIYTYPRETMKPSMPLATDVKQQRSRFASSLQLLKAREEKLASRTFFGALRRKFTSLFSDVVPAKTPLQATTPLEEPAKPPPSVTAIPQPVSSDPGVKPSLHEFYVHCEMLLQTPFLGWTLSTLQLNGECITALSFKCIGILSVTWTDFFAALTFPSLSEFEITSDLFVLPQGPEFPCIESFLTRHPSITLLHLRGLFIPSTFPPAQESILPNLVKLTAHPAYVNWLLSSPNSLPSLGSITISSEYLLTPPFDYAHFDDALVSIAQNAGQVELGIGFSSEKGADDWLQDHVNIGCQVSTVSQLTEIKILAIRSYWFVEFSERTLETLPEFLALFPRLEHVRFMEQPEENEQAMSAGGFVKAIVLRCPHVKTVLINRLLLPRLCE</sequence>
<dbReference type="GO" id="GO:0019005">
    <property type="term" value="C:SCF ubiquitin ligase complex"/>
    <property type="evidence" value="ECO:0007669"/>
    <property type="project" value="TreeGrafter"/>
</dbReference>
<feature type="domain" description="F-box" evidence="2">
    <location>
        <begin position="4"/>
        <end position="49"/>
    </location>
</feature>
<dbReference type="CDD" id="cd09917">
    <property type="entry name" value="F-box_SF"/>
    <property type="match status" value="2"/>
</dbReference>
<dbReference type="EMBL" id="KN838867">
    <property type="protein sequence ID" value="KIJ93070.1"/>
    <property type="molecule type" value="Genomic_DNA"/>
</dbReference>
<dbReference type="PANTHER" id="PTHR14381">
    <property type="entry name" value="DACTYLIN"/>
    <property type="match status" value="1"/>
</dbReference>
<dbReference type="SUPFAM" id="SSF81383">
    <property type="entry name" value="F-box domain"/>
    <property type="match status" value="2"/>
</dbReference>
<evidence type="ECO:0000256" key="1">
    <source>
        <dbReference type="SAM" id="MobiDB-lite"/>
    </source>
</evidence>
<gene>
    <name evidence="3" type="ORF">K443DRAFT_112629</name>
</gene>
<dbReference type="InterPro" id="IPR001810">
    <property type="entry name" value="F-box_dom"/>
</dbReference>
<organism evidence="3 4">
    <name type="scientific">Laccaria amethystina LaAM-08-1</name>
    <dbReference type="NCBI Taxonomy" id="1095629"/>
    <lineage>
        <taxon>Eukaryota</taxon>
        <taxon>Fungi</taxon>
        <taxon>Dikarya</taxon>
        <taxon>Basidiomycota</taxon>
        <taxon>Agaricomycotina</taxon>
        <taxon>Agaricomycetes</taxon>
        <taxon>Agaricomycetidae</taxon>
        <taxon>Agaricales</taxon>
        <taxon>Agaricineae</taxon>
        <taxon>Hydnangiaceae</taxon>
        <taxon>Laccaria</taxon>
    </lineage>
</organism>
<dbReference type="Pfam" id="PF00646">
    <property type="entry name" value="F-box"/>
    <property type="match status" value="1"/>
</dbReference>
<dbReference type="GO" id="GO:0031146">
    <property type="term" value="P:SCF-dependent proteasomal ubiquitin-dependent protein catabolic process"/>
    <property type="evidence" value="ECO:0007669"/>
    <property type="project" value="TreeGrafter"/>
</dbReference>
<dbReference type="Proteomes" id="UP000054477">
    <property type="component" value="Unassembled WGS sequence"/>
</dbReference>
<protein>
    <recommendedName>
        <fullName evidence="2">F-box domain-containing protein</fullName>
    </recommendedName>
</protein>
<dbReference type="Pfam" id="PF12937">
    <property type="entry name" value="F-box-like"/>
    <property type="match status" value="1"/>
</dbReference>
<dbReference type="OrthoDB" id="2635672at2759"/>
<dbReference type="InterPro" id="IPR052301">
    <property type="entry name" value="SCF_F-box/WD-repeat"/>
</dbReference>
<evidence type="ECO:0000259" key="2">
    <source>
        <dbReference type="PROSITE" id="PS50181"/>
    </source>
</evidence>
<evidence type="ECO:0000313" key="3">
    <source>
        <dbReference type="EMBL" id="KIJ93070.1"/>
    </source>
</evidence>
<dbReference type="PANTHER" id="PTHR14381:SF1">
    <property type="entry name" value="F-BOX_WD REPEAT-CONTAINING PROTEIN 4"/>
    <property type="match status" value="1"/>
</dbReference>
<name>A0A0C9WPY2_9AGAR</name>
<dbReference type="AlphaFoldDB" id="A0A0C9WPY2"/>
<dbReference type="SMART" id="SM00256">
    <property type="entry name" value="FBOX"/>
    <property type="match status" value="2"/>
</dbReference>